<protein>
    <recommendedName>
        <fullName evidence="2">Choline/carnitine acyltransferase domain-containing protein</fullName>
    </recommendedName>
</protein>
<evidence type="ECO:0000313" key="3">
    <source>
        <dbReference type="EMBL" id="KAK7805483.1"/>
    </source>
</evidence>
<dbReference type="AlphaFoldDB" id="A0AAW0HTZ7"/>
<dbReference type="GO" id="GO:0009437">
    <property type="term" value="P:carnitine metabolic process"/>
    <property type="evidence" value="ECO:0007669"/>
    <property type="project" value="TreeGrafter"/>
</dbReference>
<dbReference type="Pfam" id="PF00755">
    <property type="entry name" value="Carn_acyltransf"/>
    <property type="match status" value="2"/>
</dbReference>
<dbReference type="Proteomes" id="UP001488838">
    <property type="component" value="Unassembled WGS sequence"/>
</dbReference>
<feature type="domain" description="Choline/carnitine acyltransferase" evidence="2">
    <location>
        <begin position="119"/>
        <end position="227"/>
    </location>
</feature>
<keyword evidence="4" id="KW-1185">Reference proteome</keyword>
<dbReference type="Gene3D" id="3.30.559.10">
    <property type="entry name" value="Chloramphenicol acetyltransferase-like domain"/>
    <property type="match status" value="1"/>
</dbReference>
<comment type="similarity">
    <text evidence="1">Belongs to the carnitine/choline acetyltransferase family.</text>
</comment>
<reference evidence="3 4" key="1">
    <citation type="journal article" date="2023" name="bioRxiv">
        <title>Conserved and derived expression patterns and positive selection on dental genes reveal complex evolutionary context of ever-growing rodent molars.</title>
        <authorList>
            <person name="Calamari Z.T."/>
            <person name="Song A."/>
            <person name="Cohen E."/>
            <person name="Akter M."/>
            <person name="Roy R.D."/>
            <person name="Hallikas O."/>
            <person name="Christensen M.M."/>
            <person name="Li P."/>
            <person name="Marangoni P."/>
            <person name="Jernvall J."/>
            <person name="Klein O.D."/>
        </authorList>
    </citation>
    <scope>NUCLEOTIDE SEQUENCE [LARGE SCALE GENOMIC DNA]</scope>
    <source>
        <strain evidence="3">V071</strain>
    </source>
</reference>
<organism evidence="3 4">
    <name type="scientific">Myodes glareolus</name>
    <name type="common">Bank vole</name>
    <name type="synonym">Clethrionomys glareolus</name>
    <dbReference type="NCBI Taxonomy" id="447135"/>
    <lineage>
        <taxon>Eukaryota</taxon>
        <taxon>Metazoa</taxon>
        <taxon>Chordata</taxon>
        <taxon>Craniata</taxon>
        <taxon>Vertebrata</taxon>
        <taxon>Euteleostomi</taxon>
        <taxon>Mammalia</taxon>
        <taxon>Eutheria</taxon>
        <taxon>Euarchontoglires</taxon>
        <taxon>Glires</taxon>
        <taxon>Rodentia</taxon>
        <taxon>Myomorpha</taxon>
        <taxon>Muroidea</taxon>
        <taxon>Cricetidae</taxon>
        <taxon>Arvicolinae</taxon>
        <taxon>Myodes</taxon>
    </lineage>
</organism>
<gene>
    <name evidence="3" type="ORF">U0070_023086</name>
</gene>
<name>A0AAW0HTZ7_MYOGA</name>
<proteinExistence type="inferred from homology"/>
<comment type="caution">
    <text evidence="3">The sequence shown here is derived from an EMBL/GenBank/DDBJ whole genome shotgun (WGS) entry which is preliminary data.</text>
</comment>
<dbReference type="EMBL" id="JBBHLL010000338">
    <property type="protein sequence ID" value="KAK7805483.1"/>
    <property type="molecule type" value="Genomic_DNA"/>
</dbReference>
<dbReference type="PANTHER" id="PTHR22589">
    <property type="entry name" value="CARNITINE O-ACYLTRANSFERASE"/>
    <property type="match status" value="1"/>
</dbReference>
<dbReference type="InterPro" id="IPR023213">
    <property type="entry name" value="CAT-like_dom_sf"/>
</dbReference>
<dbReference type="GO" id="GO:0004095">
    <property type="term" value="F:carnitine O-palmitoyltransferase activity"/>
    <property type="evidence" value="ECO:0007669"/>
    <property type="project" value="TreeGrafter"/>
</dbReference>
<dbReference type="SUPFAM" id="SSF52777">
    <property type="entry name" value="CoA-dependent acyltransferases"/>
    <property type="match status" value="2"/>
</dbReference>
<sequence>MLCWPAGEMTDCFQLGYAADGHCKGQPDPTLPQPQRLQWDLPEQVKLGSRLPSKSLVFVLNSSTPHCPNLRIMPDISTILSPTLSPNTNLTLNSVPTTHPIFNPSPIPTSYFYSPHLLSQIQPSISLALRGAKILSGNIDCHVFPFPHFGKNFIRSCHVSSDSFIQLVLQLAHFRDRGQFCLTYESAMTRLFLEGRTETVRCCTKEACHFVRAMEDKEKTVSVALLRALSPVLTRTWEGHLHEGGGQEGGGFAVGTHSAGAQLRREPRLRREPLLLFSHFGHDQQRLALFRVAVDKHRTLLKAAMSGQGTDRHLFALYIVSRFLHMPSPFLTQVQSQQWPLSTSQIPVQQAHLFDVHNYPDYVSSGGGFGPVSGVWCSQGRRNGDWCPVGVDEGLGYLFASLSPLQASDHGYGIAYIFTGENMITFHISSKKSSTETDSQRLGQHIEDALLDVATLFQAGQHLKCRFRALEGNSGYRRGFLSSKTVDPKVPTTSTNF</sequence>
<dbReference type="InterPro" id="IPR000542">
    <property type="entry name" value="Carn_acyl_trans"/>
</dbReference>
<evidence type="ECO:0000256" key="1">
    <source>
        <dbReference type="ARBA" id="ARBA00005232"/>
    </source>
</evidence>
<dbReference type="PANTHER" id="PTHR22589:SF55">
    <property type="entry name" value="CARNITINE O-PALMITOYLTRANSFERASE 1, BRAIN ISOFORM"/>
    <property type="match status" value="1"/>
</dbReference>
<accession>A0AAW0HTZ7</accession>
<evidence type="ECO:0000313" key="4">
    <source>
        <dbReference type="Proteomes" id="UP001488838"/>
    </source>
</evidence>
<dbReference type="GO" id="GO:0006631">
    <property type="term" value="P:fatty acid metabolic process"/>
    <property type="evidence" value="ECO:0007669"/>
    <property type="project" value="TreeGrafter"/>
</dbReference>
<feature type="domain" description="Choline/carnitine acyltransferase" evidence="2">
    <location>
        <begin position="282"/>
        <end position="447"/>
    </location>
</feature>
<dbReference type="GO" id="GO:0005739">
    <property type="term" value="C:mitochondrion"/>
    <property type="evidence" value="ECO:0007669"/>
    <property type="project" value="TreeGrafter"/>
</dbReference>
<evidence type="ECO:0000259" key="2">
    <source>
        <dbReference type="Pfam" id="PF00755"/>
    </source>
</evidence>
<dbReference type="InterPro" id="IPR039551">
    <property type="entry name" value="Cho/carn_acyl_trans"/>
</dbReference>